<dbReference type="InterPro" id="IPR028976">
    <property type="entry name" value="CheC-like_sf"/>
</dbReference>
<comment type="caution">
    <text evidence="14">The sequence shown here is derived from an EMBL/GenBank/DDBJ whole genome shotgun (WGS) entry which is preliminary data.</text>
</comment>
<keyword evidence="14" id="KW-0969">Cilium</keyword>
<dbReference type="AlphaFoldDB" id="A0A0W0S6N1"/>
<dbReference type="Pfam" id="PF01052">
    <property type="entry name" value="FliMN_C"/>
    <property type="match status" value="1"/>
</dbReference>
<dbReference type="OrthoDB" id="9806941at2"/>
<name>A0A0W0S6N1_9GAMM</name>
<comment type="function">
    <text evidence="9 11">FliM is one of three proteins (FliG, FliN, FliM) that forms the rotor-mounted switch complex (C ring), located at the base of the basal body. This complex interacts with the CheY and CheZ chemotaxis proteins, in addition to contacting components of the motor that determine the direction of flagellar rotation.</text>
</comment>
<dbReference type="GO" id="GO:0005886">
    <property type="term" value="C:plasma membrane"/>
    <property type="evidence" value="ECO:0007669"/>
    <property type="project" value="UniProtKB-SubCell"/>
</dbReference>
<protein>
    <recommendedName>
        <fullName evidence="2 10">Flagellar motor switch protein FliM</fullName>
    </recommendedName>
</protein>
<dbReference type="EMBL" id="LNXW01000013">
    <property type="protein sequence ID" value="KTC79246.1"/>
    <property type="molecule type" value="Genomic_DNA"/>
</dbReference>
<comment type="subcellular location">
    <subcellularLocation>
        <location evidence="11">Cell inner membrane</location>
        <topology evidence="11">Peripheral membrane protein</topology>
    </subcellularLocation>
    <subcellularLocation>
        <location evidence="11">Bacterial flagellum basal body</location>
    </subcellularLocation>
</comment>
<keyword evidence="7 11" id="KW-0472">Membrane</keyword>
<dbReference type="InterPro" id="IPR036429">
    <property type="entry name" value="SpoA-like_sf"/>
</dbReference>
<keyword evidence="6 11" id="KW-0283">Flagellar rotation</keyword>
<dbReference type="GO" id="GO:0009425">
    <property type="term" value="C:bacterial-type flagellum basal body"/>
    <property type="evidence" value="ECO:0007669"/>
    <property type="project" value="UniProtKB-SubCell"/>
</dbReference>
<dbReference type="InterPro" id="IPR001543">
    <property type="entry name" value="FliN-like_C"/>
</dbReference>
<keyword evidence="4 11" id="KW-0145">Chemotaxis</keyword>
<dbReference type="GO" id="GO:0003774">
    <property type="term" value="F:cytoskeletal motor activity"/>
    <property type="evidence" value="ECO:0007669"/>
    <property type="project" value="InterPro"/>
</dbReference>
<evidence type="ECO:0000256" key="6">
    <source>
        <dbReference type="ARBA" id="ARBA00022779"/>
    </source>
</evidence>
<keyword evidence="8 11" id="KW-0975">Bacterial flagellum</keyword>
<sequence length="355" mass="40379">MADKNVLSQEEIDALLKTVDENPEDLHQDSEEPAVTDEKDDNKRTKANKKKVTEAVFETVEIKDENDVKTLNFTAQERIVKGKLPVLDRIYDRAVRLFASDVYNVTAKDFEIKQDPLLITKHRDFMESLPNPSLMCISKFKPLRGKGIILFDSTFVYDLVDYYFGGSSQFFAQKDKTDFTATELRVMDVITKKLIANLTQAWKPIIQLDITKFNDETNPQLVNIAEPEEMLLVARFSMDFGKEIGTFYFILPYSMVEPIKEQLELGASRPDDEIDPNWVKSLKEELMDVELTVSSVMAETKSTLGAVMSWQVGDFIPMEMKEVVTLDIEGIPGFTATQGAANEKRAVKIIKNISY</sequence>
<dbReference type="CDD" id="cd17908">
    <property type="entry name" value="FliM"/>
    <property type="match status" value="1"/>
</dbReference>
<evidence type="ECO:0000256" key="10">
    <source>
        <dbReference type="NCBIfam" id="TIGR01397"/>
    </source>
</evidence>
<evidence type="ECO:0000313" key="14">
    <source>
        <dbReference type="EMBL" id="KTC79246.1"/>
    </source>
</evidence>
<dbReference type="InterPro" id="IPR001689">
    <property type="entry name" value="Flag_FliM"/>
</dbReference>
<evidence type="ECO:0000256" key="12">
    <source>
        <dbReference type="SAM" id="MobiDB-lite"/>
    </source>
</evidence>
<dbReference type="STRING" id="28084.Lche_1266"/>
<dbReference type="Proteomes" id="UP000054921">
    <property type="component" value="Unassembled WGS sequence"/>
</dbReference>
<dbReference type="SUPFAM" id="SSF101801">
    <property type="entry name" value="Surface presentation of antigens (SPOA)"/>
    <property type="match status" value="1"/>
</dbReference>
<evidence type="ECO:0000256" key="1">
    <source>
        <dbReference type="ARBA" id="ARBA00011049"/>
    </source>
</evidence>
<reference evidence="14 15" key="1">
    <citation type="submission" date="2015-11" db="EMBL/GenBank/DDBJ databases">
        <title>Genomic analysis of 38 Legionella species identifies large and diverse effector repertoires.</title>
        <authorList>
            <person name="Burstein D."/>
            <person name="Amaro F."/>
            <person name="Zusman T."/>
            <person name="Lifshitz Z."/>
            <person name="Cohen O."/>
            <person name="Gilbert J.A."/>
            <person name="Pupko T."/>
            <person name="Shuman H.A."/>
            <person name="Segal G."/>
        </authorList>
    </citation>
    <scope>NUCLEOTIDE SEQUENCE [LARGE SCALE GENOMIC DNA]</scope>
    <source>
        <strain evidence="14 15">ORW</strain>
    </source>
</reference>
<dbReference type="Gene3D" id="3.40.1550.10">
    <property type="entry name" value="CheC-like"/>
    <property type="match status" value="1"/>
</dbReference>
<evidence type="ECO:0000313" key="15">
    <source>
        <dbReference type="Proteomes" id="UP000054921"/>
    </source>
</evidence>
<feature type="compositionally biased region" description="Basic and acidic residues" evidence="12">
    <location>
        <begin position="18"/>
        <end position="44"/>
    </location>
</feature>
<organism evidence="14 15">
    <name type="scientific">Legionella cherrii</name>
    <dbReference type="NCBI Taxonomy" id="28084"/>
    <lineage>
        <taxon>Bacteria</taxon>
        <taxon>Pseudomonadati</taxon>
        <taxon>Pseudomonadota</taxon>
        <taxon>Gammaproteobacteria</taxon>
        <taxon>Legionellales</taxon>
        <taxon>Legionellaceae</taxon>
        <taxon>Legionella</taxon>
    </lineage>
</organism>
<accession>A0A0W0S6N1</accession>
<dbReference type="PANTHER" id="PTHR30034">
    <property type="entry name" value="FLAGELLAR MOTOR SWITCH PROTEIN FLIM"/>
    <property type="match status" value="1"/>
</dbReference>
<dbReference type="Pfam" id="PF02154">
    <property type="entry name" value="FliM"/>
    <property type="match status" value="1"/>
</dbReference>
<dbReference type="SUPFAM" id="SSF103039">
    <property type="entry name" value="CheC-like"/>
    <property type="match status" value="1"/>
</dbReference>
<evidence type="ECO:0000256" key="5">
    <source>
        <dbReference type="ARBA" id="ARBA00022519"/>
    </source>
</evidence>
<dbReference type="GO" id="GO:0071978">
    <property type="term" value="P:bacterial-type flagellum-dependent swarming motility"/>
    <property type="evidence" value="ECO:0007669"/>
    <property type="project" value="TreeGrafter"/>
</dbReference>
<evidence type="ECO:0000256" key="7">
    <source>
        <dbReference type="ARBA" id="ARBA00023136"/>
    </source>
</evidence>
<keyword evidence="5 11" id="KW-0997">Cell inner membrane</keyword>
<evidence type="ECO:0000256" key="4">
    <source>
        <dbReference type="ARBA" id="ARBA00022500"/>
    </source>
</evidence>
<evidence type="ECO:0000256" key="9">
    <source>
        <dbReference type="ARBA" id="ARBA00025044"/>
    </source>
</evidence>
<comment type="similarity">
    <text evidence="1 11">Belongs to the FliM family.</text>
</comment>
<evidence type="ECO:0000256" key="2">
    <source>
        <dbReference type="ARBA" id="ARBA00021898"/>
    </source>
</evidence>
<proteinExistence type="inferred from homology"/>
<keyword evidence="14" id="KW-0282">Flagellum</keyword>
<dbReference type="PATRIC" id="fig|28084.5.peg.1380"/>
<evidence type="ECO:0000256" key="8">
    <source>
        <dbReference type="ARBA" id="ARBA00023143"/>
    </source>
</evidence>
<dbReference type="NCBIfam" id="TIGR01397">
    <property type="entry name" value="fliM_switch"/>
    <property type="match status" value="1"/>
</dbReference>
<evidence type="ECO:0000256" key="11">
    <source>
        <dbReference type="PIRNR" id="PIRNR002888"/>
    </source>
</evidence>
<evidence type="ECO:0000256" key="3">
    <source>
        <dbReference type="ARBA" id="ARBA00022475"/>
    </source>
</evidence>
<dbReference type="RefSeq" id="WP_058387595.1">
    <property type="nucleotide sequence ID" value="NZ_LNXW01000013.1"/>
</dbReference>
<feature type="region of interest" description="Disordered" evidence="12">
    <location>
        <begin position="1"/>
        <end position="50"/>
    </location>
</feature>
<keyword evidence="3 11" id="KW-1003">Cell membrane</keyword>
<dbReference type="PIRSF" id="PIRSF002888">
    <property type="entry name" value="FliM"/>
    <property type="match status" value="1"/>
</dbReference>
<keyword evidence="14" id="KW-0966">Cell projection</keyword>
<dbReference type="GO" id="GO:0050918">
    <property type="term" value="P:positive chemotaxis"/>
    <property type="evidence" value="ECO:0007669"/>
    <property type="project" value="TreeGrafter"/>
</dbReference>
<dbReference type="PANTHER" id="PTHR30034:SF3">
    <property type="entry name" value="FLAGELLAR MOTOR SWITCH PROTEIN FLIM"/>
    <property type="match status" value="1"/>
</dbReference>
<evidence type="ECO:0000259" key="13">
    <source>
        <dbReference type="Pfam" id="PF01052"/>
    </source>
</evidence>
<gene>
    <name evidence="14" type="ORF">Lche_1266</name>
</gene>
<feature type="domain" description="Flagellar motor switch protein FliN-like C-terminal" evidence="13">
    <location>
        <begin position="284"/>
        <end position="353"/>
    </location>
</feature>